<keyword evidence="1" id="KW-0472">Membrane</keyword>
<dbReference type="PANTHER" id="PTHR37488:SF2">
    <property type="entry name" value="DUF1275 DOMAIN-CONTAINING PROTEIN"/>
    <property type="match status" value="1"/>
</dbReference>
<reference evidence="2 3" key="1">
    <citation type="submission" date="2023-11" db="EMBL/GenBank/DDBJ databases">
        <title>MicrobeMod: A computational toolkit for identifying prokaryotic methylation and restriction-modification with nanopore sequencing.</title>
        <authorList>
            <person name="Crits-Christoph A."/>
            <person name="Kang S.C."/>
            <person name="Lee H."/>
            <person name="Ostrov N."/>
        </authorList>
    </citation>
    <scope>NUCLEOTIDE SEQUENCE [LARGE SCALE GENOMIC DNA]</scope>
    <source>
        <strain evidence="2 3">ATCC 14820</strain>
    </source>
</reference>
<keyword evidence="3" id="KW-1185">Reference proteome</keyword>
<feature type="transmembrane region" description="Helical" evidence="1">
    <location>
        <begin position="93"/>
        <end position="115"/>
    </location>
</feature>
<sequence>MATPTPPQPALLPPLLLLLSVTTGLVDATSVLGLGKVFTANMTGNIVFLGFAAVGTPGFTIAPYVIAIATFMLGAFVAGRTGRFHTNRPLRHWLLWSALIEAVLLWAAAILAIGFDPAALTPEWTLFAIIALTAVAMGYRNATIRQLKVPDLTTTVLTLTITGLAADSTLAGGSNPNWARRIAAVVAILLGAALGAVLVRFGLAVPLAVAGALILGGTIACTLHPDATRPLAG</sequence>
<organism evidence="2 3">
    <name type="scientific">Sphingomonas echinoides</name>
    <dbReference type="NCBI Taxonomy" id="59803"/>
    <lineage>
        <taxon>Bacteria</taxon>
        <taxon>Pseudomonadati</taxon>
        <taxon>Pseudomonadota</taxon>
        <taxon>Alphaproteobacteria</taxon>
        <taxon>Sphingomonadales</taxon>
        <taxon>Sphingomonadaceae</taxon>
        <taxon>Sphingomonas</taxon>
    </lineage>
</organism>
<feature type="transmembrane region" description="Helical" evidence="1">
    <location>
        <begin position="182"/>
        <end position="199"/>
    </location>
</feature>
<dbReference type="EMBL" id="JAWXXV010000001">
    <property type="protein sequence ID" value="MDX5984268.1"/>
    <property type="molecule type" value="Genomic_DNA"/>
</dbReference>
<name>A0ABU4PJA1_9SPHN</name>
<evidence type="ECO:0000313" key="3">
    <source>
        <dbReference type="Proteomes" id="UP001279660"/>
    </source>
</evidence>
<feature type="transmembrane region" description="Helical" evidence="1">
    <location>
        <begin position="61"/>
        <end position="81"/>
    </location>
</feature>
<dbReference type="RefSeq" id="WP_010403590.1">
    <property type="nucleotide sequence ID" value="NZ_JAWXXV010000001.1"/>
</dbReference>
<evidence type="ECO:0000313" key="2">
    <source>
        <dbReference type="EMBL" id="MDX5984268.1"/>
    </source>
</evidence>
<dbReference type="InterPro" id="IPR010699">
    <property type="entry name" value="DUF1275"/>
</dbReference>
<dbReference type="Proteomes" id="UP001279660">
    <property type="component" value="Unassembled WGS sequence"/>
</dbReference>
<evidence type="ECO:0000256" key="1">
    <source>
        <dbReference type="SAM" id="Phobius"/>
    </source>
</evidence>
<keyword evidence="1" id="KW-1133">Transmembrane helix</keyword>
<accession>A0ABU4PJA1</accession>
<dbReference type="Pfam" id="PF06912">
    <property type="entry name" value="DUF1275"/>
    <property type="match status" value="1"/>
</dbReference>
<proteinExistence type="predicted"/>
<keyword evidence="1" id="KW-0812">Transmembrane</keyword>
<comment type="caution">
    <text evidence="2">The sequence shown here is derived from an EMBL/GenBank/DDBJ whole genome shotgun (WGS) entry which is preliminary data.</text>
</comment>
<gene>
    <name evidence="2" type="ORF">SIL82_08335</name>
</gene>
<feature type="transmembrane region" description="Helical" evidence="1">
    <location>
        <begin position="121"/>
        <end position="139"/>
    </location>
</feature>
<dbReference type="PANTHER" id="PTHR37488">
    <property type="entry name" value="DUF1275 DOMAIN-CONTAINING PROTEIN"/>
    <property type="match status" value="1"/>
</dbReference>
<protein>
    <submittedName>
        <fullName evidence="2">YoaK family protein</fullName>
    </submittedName>
</protein>